<keyword evidence="1" id="KW-0812">Transmembrane</keyword>
<reference evidence="2 3" key="1">
    <citation type="journal article" date="2017" name="Curr. Biol.">
        <title>The Evolution of Venom by Co-option of Single-Copy Genes.</title>
        <authorList>
            <person name="Martinson E.O."/>
            <person name="Mrinalini"/>
            <person name="Kelkar Y.D."/>
            <person name="Chang C.H."/>
            <person name="Werren J.H."/>
        </authorList>
    </citation>
    <scope>NUCLEOTIDE SEQUENCE [LARGE SCALE GENOMIC DNA]</scope>
    <source>
        <strain evidence="2 3">Alberta</strain>
        <tissue evidence="2">Whole body</tissue>
    </source>
</reference>
<comment type="caution">
    <text evidence="2">The sequence shown here is derived from an EMBL/GenBank/DDBJ whole genome shotgun (WGS) entry which is preliminary data.</text>
</comment>
<dbReference type="Proteomes" id="UP000215335">
    <property type="component" value="Unassembled WGS sequence"/>
</dbReference>
<keyword evidence="1" id="KW-0472">Membrane</keyword>
<accession>A0A232F234</accession>
<evidence type="ECO:0000313" key="2">
    <source>
        <dbReference type="EMBL" id="OXU24876.1"/>
    </source>
</evidence>
<evidence type="ECO:0000256" key="1">
    <source>
        <dbReference type="SAM" id="Phobius"/>
    </source>
</evidence>
<dbReference type="EMBL" id="NNAY01001174">
    <property type="protein sequence ID" value="OXU24876.1"/>
    <property type="molecule type" value="Genomic_DNA"/>
</dbReference>
<organism evidence="2 3">
    <name type="scientific">Trichomalopsis sarcophagae</name>
    <dbReference type="NCBI Taxonomy" id="543379"/>
    <lineage>
        <taxon>Eukaryota</taxon>
        <taxon>Metazoa</taxon>
        <taxon>Ecdysozoa</taxon>
        <taxon>Arthropoda</taxon>
        <taxon>Hexapoda</taxon>
        <taxon>Insecta</taxon>
        <taxon>Pterygota</taxon>
        <taxon>Neoptera</taxon>
        <taxon>Endopterygota</taxon>
        <taxon>Hymenoptera</taxon>
        <taxon>Apocrita</taxon>
        <taxon>Proctotrupomorpha</taxon>
        <taxon>Chalcidoidea</taxon>
        <taxon>Pteromalidae</taxon>
        <taxon>Pteromalinae</taxon>
        <taxon>Trichomalopsis</taxon>
    </lineage>
</organism>
<gene>
    <name evidence="2" type="ORF">TSAR_011920</name>
</gene>
<keyword evidence="1" id="KW-1133">Transmembrane helix</keyword>
<keyword evidence="3" id="KW-1185">Reference proteome</keyword>
<feature type="transmembrane region" description="Helical" evidence="1">
    <location>
        <begin position="6"/>
        <end position="26"/>
    </location>
</feature>
<sequence length="29" mass="3316">MPIGERQSIFIVFALICLVCLVLRVTPKR</sequence>
<dbReference type="AlphaFoldDB" id="A0A232F234"/>
<protein>
    <submittedName>
        <fullName evidence="2">Uncharacterized protein</fullName>
    </submittedName>
</protein>
<evidence type="ECO:0000313" key="3">
    <source>
        <dbReference type="Proteomes" id="UP000215335"/>
    </source>
</evidence>
<proteinExistence type="predicted"/>
<name>A0A232F234_9HYME</name>